<protein>
    <submittedName>
        <fullName evidence="1">Uncharacterized protein</fullName>
    </submittedName>
</protein>
<evidence type="ECO:0000313" key="1">
    <source>
        <dbReference type="EMBL" id="QDY51941.1"/>
    </source>
</evidence>
<dbReference type="EMBL" id="MK250086">
    <property type="protein sequence ID" value="QDY51941.1"/>
    <property type="molecule type" value="Genomic_DNA"/>
</dbReference>
<proteinExistence type="predicted"/>
<gene>
    <name evidence="1" type="ORF">2_13</name>
</gene>
<reference evidence="1" key="1">
    <citation type="submission" date="2018-11" db="EMBL/GenBank/DDBJ databases">
        <title>A distinct lineage of giant viruses engineers rhodopsin photosystems in predatory marine eukaryotes.</title>
        <authorList>
            <person name="Needham D.M."/>
            <person name="Yoshizawa S."/>
            <person name="Hosaka T."/>
            <person name="Poirier C."/>
            <person name="Choi C.-J."/>
            <person name="Hehenberger E."/>
            <person name="Irwin N.A.T."/>
            <person name="Wilken S."/>
            <person name="Yung C.-M."/>
            <person name="Bachy C."/>
            <person name="Kurihara R."/>
            <person name="Nakajima Y."/>
            <person name="Kojima K."/>
            <person name="Kimura-Someya T."/>
            <person name="Leonard G."/>
            <person name="Malmstrom R.R."/>
            <person name="Mende D."/>
            <person name="Olson D.K."/>
            <person name="Sudo Y."/>
            <person name="Sudek S."/>
            <person name="Richards T.A."/>
            <person name="DeLong E.F."/>
            <person name="Keeling P.J."/>
            <person name="Santoro A.E."/>
            <person name="Shirouzu M."/>
            <person name="Iwasaki W."/>
            <person name="Worden A.Z."/>
        </authorList>
    </citation>
    <scope>NUCLEOTIDE SEQUENCE</scope>
</reference>
<accession>A0A5B8IP91</accession>
<name>A0A5B8IP91_9VIRU</name>
<sequence>MIKEIISKIRSFFRKIFCLEEITLYEYNNDYFKEENCEELLYNLEPELDIVTENLYDNIN</sequence>
<organism evidence="1">
    <name type="scientific">Mimiviridae sp. ChoanoV1</name>
    <dbReference type="NCBI Taxonomy" id="2596887"/>
    <lineage>
        <taxon>Viruses</taxon>
        <taxon>Varidnaviria</taxon>
        <taxon>Bamfordvirae</taxon>
        <taxon>Nucleocytoviricota</taxon>
        <taxon>Megaviricetes</taxon>
        <taxon>Imitervirales</taxon>
        <taxon>Schizomimiviridae</taxon>
    </lineage>
</organism>